<dbReference type="AlphaFoldDB" id="A0AAD9SE58"/>
<protein>
    <submittedName>
        <fullName evidence="2">Uncharacterized protein</fullName>
    </submittedName>
</protein>
<feature type="region of interest" description="Disordered" evidence="1">
    <location>
        <begin position="1"/>
        <end position="35"/>
    </location>
</feature>
<proteinExistence type="predicted"/>
<accession>A0AAD9SE58</accession>
<organism evidence="2 3">
    <name type="scientific">Phomopsis amygdali</name>
    <name type="common">Fusicoccum amygdali</name>
    <dbReference type="NCBI Taxonomy" id="1214568"/>
    <lineage>
        <taxon>Eukaryota</taxon>
        <taxon>Fungi</taxon>
        <taxon>Dikarya</taxon>
        <taxon>Ascomycota</taxon>
        <taxon>Pezizomycotina</taxon>
        <taxon>Sordariomycetes</taxon>
        <taxon>Sordariomycetidae</taxon>
        <taxon>Diaporthales</taxon>
        <taxon>Diaporthaceae</taxon>
        <taxon>Diaporthe</taxon>
    </lineage>
</organism>
<feature type="compositionally biased region" description="Basic residues" evidence="1">
    <location>
        <begin position="149"/>
        <end position="163"/>
    </location>
</feature>
<sequence>MTPQSLQVGTTGTLHLVPPSTAREDSKQIEASSSTLKTTVVYPHEDNTIAVLLRIKSSSMSSYARERRQPTTRTQSSREEKIRKDDLEAKLKEQEEADKRELKRQEADRLVTRKEREKNAEKLGEIGGFGVDEEQIERRMPNAKDRREAKRRPARKKRQRDKKRNSLKETDTAGYQLAERAKVTNYLGP</sequence>
<comment type="caution">
    <text evidence="2">The sequence shown here is derived from an EMBL/GenBank/DDBJ whole genome shotgun (WGS) entry which is preliminary data.</text>
</comment>
<feature type="compositionally biased region" description="Basic and acidic residues" evidence="1">
    <location>
        <begin position="76"/>
        <end position="124"/>
    </location>
</feature>
<dbReference type="EMBL" id="JAUJFL010000004">
    <property type="protein sequence ID" value="KAK2605791.1"/>
    <property type="molecule type" value="Genomic_DNA"/>
</dbReference>
<evidence type="ECO:0000313" key="3">
    <source>
        <dbReference type="Proteomes" id="UP001265746"/>
    </source>
</evidence>
<feature type="compositionally biased region" description="Polar residues" evidence="1">
    <location>
        <begin position="1"/>
        <end position="13"/>
    </location>
</feature>
<feature type="compositionally biased region" description="Basic and acidic residues" evidence="1">
    <location>
        <begin position="136"/>
        <end position="148"/>
    </location>
</feature>
<evidence type="ECO:0000313" key="2">
    <source>
        <dbReference type="EMBL" id="KAK2605791.1"/>
    </source>
</evidence>
<reference evidence="2" key="1">
    <citation type="submission" date="2023-06" db="EMBL/GenBank/DDBJ databases">
        <authorList>
            <person name="Noh H."/>
        </authorList>
    </citation>
    <scope>NUCLEOTIDE SEQUENCE</scope>
    <source>
        <strain evidence="2">DUCC20226</strain>
    </source>
</reference>
<feature type="region of interest" description="Disordered" evidence="1">
    <location>
        <begin position="58"/>
        <end position="189"/>
    </location>
</feature>
<gene>
    <name evidence="2" type="ORF">N8I77_008605</name>
</gene>
<name>A0AAD9SE58_PHOAM</name>
<dbReference type="Proteomes" id="UP001265746">
    <property type="component" value="Unassembled WGS sequence"/>
</dbReference>
<evidence type="ECO:0000256" key="1">
    <source>
        <dbReference type="SAM" id="MobiDB-lite"/>
    </source>
</evidence>
<keyword evidence="3" id="KW-1185">Reference proteome</keyword>